<evidence type="ECO:0000313" key="7">
    <source>
        <dbReference type="Proteomes" id="UP001174909"/>
    </source>
</evidence>
<dbReference type="PRINTS" id="PR00961">
    <property type="entry name" value="HUDSXLRNA"/>
</dbReference>
<evidence type="ECO:0000256" key="3">
    <source>
        <dbReference type="PROSITE-ProRule" id="PRU00176"/>
    </source>
</evidence>
<dbReference type="Gene3D" id="3.30.70.330">
    <property type="match status" value="2"/>
</dbReference>
<dbReference type="SMART" id="SM00360">
    <property type="entry name" value="RRM"/>
    <property type="match status" value="2"/>
</dbReference>
<reference evidence="6" key="1">
    <citation type="submission" date="2023-03" db="EMBL/GenBank/DDBJ databases">
        <authorList>
            <person name="Steffen K."/>
            <person name="Cardenas P."/>
        </authorList>
    </citation>
    <scope>NUCLEOTIDE SEQUENCE</scope>
</reference>
<evidence type="ECO:0000256" key="1">
    <source>
        <dbReference type="ARBA" id="ARBA00022737"/>
    </source>
</evidence>
<dbReference type="SUPFAM" id="SSF54928">
    <property type="entry name" value="RNA-binding domain, RBD"/>
    <property type="match status" value="2"/>
</dbReference>
<dbReference type="GO" id="GO:0003723">
    <property type="term" value="F:RNA binding"/>
    <property type="evidence" value="ECO:0007669"/>
    <property type="project" value="UniProtKB-UniRule"/>
</dbReference>
<dbReference type="PROSITE" id="PS50102">
    <property type="entry name" value="RRM"/>
    <property type="match status" value="2"/>
</dbReference>
<feature type="region of interest" description="Disordered" evidence="4">
    <location>
        <begin position="86"/>
        <end position="106"/>
    </location>
</feature>
<name>A0AA35TCJ8_GEOBA</name>
<dbReference type="Pfam" id="PF00076">
    <property type="entry name" value="RRM_1"/>
    <property type="match status" value="2"/>
</dbReference>
<organism evidence="6 7">
    <name type="scientific">Geodia barretti</name>
    <name type="common">Barrett's horny sponge</name>
    <dbReference type="NCBI Taxonomy" id="519541"/>
    <lineage>
        <taxon>Eukaryota</taxon>
        <taxon>Metazoa</taxon>
        <taxon>Porifera</taxon>
        <taxon>Demospongiae</taxon>
        <taxon>Heteroscleromorpha</taxon>
        <taxon>Tetractinellida</taxon>
        <taxon>Astrophorina</taxon>
        <taxon>Geodiidae</taxon>
        <taxon>Geodia</taxon>
    </lineage>
</organism>
<keyword evidence="7" id="KW-1185">Reference proteome</keyword>
<proteinExistence type="predicted"/>
<dbReference type="InterPro" id="IPR002343">
    <property type="entry name" value="Hud_Sxl_RNA"/>
</dbReference>
<gene>
    <name evidence="6" type="ORF">GBAR_LOCUS25330</name>
</gene>
<accession>A0AA35TCJ8</accession>
<dbReference type="EMBL" id="CASHTH010003506">
    <property type="protein sequence ID" value="CAI8045800.1"/>
    <property type="molecule type" value="Genomic_DNA"/>
</dbReference>
<keyword evidence="2 3" id="KW-0694">RNA-binding</keyword>
<dbReference type="FunFam" id="3.30.70.330:FF:000013">
    <property type="entry name" value="CUGBP Elav-like family member 1 isoform 2"/>
    <property type="match status" value="1"/>
</dbReference>
<dbReference type="AlphaFoldDB" id="A0AA35TCJ8"/>
<dbReference type="FunFam" id="3.30.70.330:FF:000198">
    <property type="entry name" value="CUGBP Elav-like family member 6 isoform X3"/>
    <property type="match status" value="1"/>
</dbReference>
<dbReference type="PANTHER" id="PTHR24012">
    <property type="entry name" value="RNA BINDING PROTEIN"/>
    <property type="match status" value="1"/>
</dbReference>
<evidence type="ECO:0000313" key="6">
    <source>
        <dbReference type="EMBL" id="CAI8045800.1"/>
    </source>
</evidence>
<sequence length="239" mass="26180">MEQDEDSMAAANSAAQSGLIKLFVGQIPKTWEEEDIREILEPHGSIRELTILKDKISGTHKGCAFVTFNTRNAAVEAQKNLHEKKTLPGMNHPMQVKPATNEPRNTTVGREERRLFVGMLSRDLSEDDVRLMFSQFGQVEDVSILRNAQGTSKGAAFVRMGAKSQALQAITALHQSQTMAGCSAPLVVKIADTDKEKAQRRLQQAMTSLGNQFGGLNNLTAFGLGMNTAAYYQQAVSLQ</sequence>
<feature type="domain" description="RRM" evidence="5">
    <location>
        <begin position="113"/>
        <end position="193"/>
    </location>
</feature>
<dbReference type="InterPro" id="IPR035979">
    <property type="entry name" value="RBD_domain_sf"/>
</dbReference>
<dbReference type="Proteomes" id="UP001174909">
    <property type="component" value="Unassembled WGS sequence"/>
</dbReference>
<keyword evidence="1" id="KW-0677">Repeat</keyword>
<evidence type="ECO:0000256" key="2">
    <source>
        <dbReference type="ARBA" id="ARBA00022884"/>
    </source>
</evidence>
<dbReference type="InterPro" id="IPR012677">
    <property type="entry name" value="Nucleotide-bd_a/b_plait_sf"/>
</dbReference>
<dbReference type="GO" id="GO:1990904">
    <property type="term" value="C:ribonucleoprotein complex"/>
    <property type="evidence" value="ECO:0007669"/>
    <property type="project" value="InterPro"/>
</dbReference>
<dbReference type="InterPro" id="IPR000504">
    <property type="entry name" value="RRM_dom"/>
</dbReference>
<evidence type="ECO:0000256" key="4">
    <source>
        <dbReference type="SAM" id="MobiDB-lite"/>
    </source>
</evidence>
<evidence type="ECO:0000259" key="5">
    <source>
        <dbReference type="PROSITE" id="PS50102"/>
    </source>
</evidence>
<protein>
    <submittedName>
        <fullName evidence="6">CUGBP Elav-like family member 6</fullName>
    </submittedName>
</protein>
<comment type="caution">
    <text evidence="6">The sequence shown here is derived from an EMBL/GenBank/DDBJ whole genome shotgun (WGS) entry which is preliminary data.</text>
</comment>
<feature type="domain" description="RRM" evidence="5">
    <location>
        <begin position="20"/>
        <end position="101"/>
    </location>
</feature>